<feature type="domain" description="Ribonuclease H1 N-terminal" evidence="1">
    <location>
        <begin position="2"/>
        <end position="44"/>
    </location>
</feature>
<organism evidence="2 3">
    <name type="scientific">Penicillium cataractarum</name>
    <dbReference type="NCBI Taxonomy" id="2100454"/>
    <lineage>
        <taxon>Eukaryota</taxon>
        <taxon>Fungi</taxon>
        <taxon>Dikarya</taxon>
        <taxon>Ascomycota</taxon>
        <taxon>Pezizomycotina</taxon>
        <taxon>Eurotiomycetes</taxon>
        <taxon>Eurotiomycetidae</taxon>
        <taxon>Eurotiales</taxon>
        <taxon>Aspergillaceae</taxon>
        <taxon>Penicillium</taxon>
    </lineage>
</organism>
<evidence type="ECO:0000313" key="3">
    <source>
        <dbReference type="Proteomes" id="UP001147782"/>
    </source>
</evidence>
<sequence length="179" mass="20353">MYVLYKGRVDRPTIFSSWASVHPRVTGVCGAEFKEVNNLEEARASMKAKGIKEYDEVIRSTVHGSHRKARGKYYAVALGKTTGIFEDWGEVENATKGVKYACQQRFDTESEAKEFIDDWNEAFADIWRQEIRDGLKDGWRVKSLDLDLASVLTKRSNEANAESDLVSRLNQLEVSKLAR</sequence>
<dbReference type="Proteomes" id="UP001147782">
    <property type="component" value="Unassembled WGS sequence"/>
</dbReference>
<dbReference type="OrthoDB" id="407198at2759"/>
<reference evidence="2" key="2">
    <citation type="journal article" date="2023" name="IMA Fungus">
        <title>Comparative genomic study of the Penicillium genus elucidates a diverse pangenome and 15 lateral gene transfer events.</title>
        <authorList>
            <person name="Petersen C."/>
            <person name="Sorensen T."/>
            <person name="Nielsen M.R."/>
            <person name="Sondergaard T.E."/>
            <person name="Sorensen J.L."/>
            <person name="Fitzpatrick D.A."/>
            <person name="Frisvad J.C."/>
            <person name="Nielsen K.L."/>
        </authorList>
    </citation>
    <scope>NUCLEOTIDE SEQUENCE</scope>
    <source>
        <strain evidence="2">IBT 29864</strain>
    </source>
</reference>
<evidence type="ECO:0000313" key="2">
    <source>
        <dbReference type="EMBL" id="KAJ5364459.1"/>
    </source>
</evidence>
<feature type="domain" description="Ribonuclease H1 N-terminal" evidence="1">
    <location>
        <begin position="72"/>
        <end position="115"/>
    </location>
</feature>
<name>A0A9W9RT03_9EURO</name>
<proteinExistence type="predicted"/>
<dbReference type="RefSeq" id="XP_056552085.1">
    <property type="nucleotide sequence ID" value="XM_056703085.1"/>
</dbReference>
<dbReference type="AlphaFoldDB" id="A0A9W9RT03"/>
<dbReference type="GeneID" id="81442264"/>
<dbReference type="Gene3D" id="3.40.970.10">
    <property type="entry name" value="Ribonuclease H1, N-terminal domain"/>
    <property type="match status" value="2"/>
</dbReference>
<dbReference type="Pfam" id="PF01693">
    <property type="entry name" value="Cauli_VI"/>
    <property type="match status" value="2"/>
</dbReference>
<evidence type="ECO:0000259" key="1">
    <source>
        <dbReference type="Pfam" id="PF01693"/>
    </source>
</evidence>
<keyword evidence="3" id="KW-1185">Reference proteome</keyword>
<protein>
    <recommendedName>
        <fullName evidence="1">Ribonuclease H1 N-terminal domain-containing protein</fullName>
    </recommendedName>
</protein>
<dbReference type="InterPro" id="IPR011320">
    <property type="entry name" value="RNase_H1_N"/>
</dbReference>
<dbReference type="InterPro" id="IPR009027">
    <property type="entry name" value="Ribosomal_bL9/RNase_H1_N"/>
</dbReference>
<dbReference type="EMBL" id="JAPZBS010000008">
    <property type="protein sequence ID" value="KAJ5364459.1"/>
    <property type="molecule type" value="Genomic_DNA"/>
</dbReference>
<dbReference type="InterPro" id="IPR037056">
    <property type="entry name" value="RNase_H1_N_sf"/>
</dbReference>
<gene>
    <name evidence="2" type="ORF">N7496_010172</name>
</gene>
<accession>A0A9W9RT03</accession>
<reference evidence="2" key="1">
    <citation type="submission" date="2022-11" db="EMBL/GenBank/DDBJ databases">
        <authorList>
            <person name="Petersen C."/>
        </authorList>
    </citation>
    <scope>NUCLEOTIDE SEQUENCE</scope>
    <source>
        <strain evidence="2">IBT 29864</strain>
    </source>
</reference>
<comment type="caution">
    <text evidence="2">The sequence shown here is derived from an EMBL/GenBank/DDBJ whole genome shotgun (WGS) entry which is preliminary data.</text>
</comment>
<dbReference type="SUPFAM" id="SSF55658">
    <property type="entry name" value="L9 N-domain-like"/>
    <property type="match status" value="1"/>
</dbReference>